<dbReference type="InterPro" id="IPR020825">
    <property type="entry name" value="Phe-tRNA_synthase-like_B3/B4"/>
</dbReference>
<comment type="subunit">
    <text evidence="3 15">Tetramer of two alpha and two beta subunits.</text>
</comment>
<sequence>MLAPIEWLKQLVDVPENIHDFCNRLTLSGSKVEGVTWFGEDVSGVVTGRIETIERHPNADKLVICQVNVGEQKNLQIVTGASNVKVNDIVPVALDGSHVNGGKQINTGMLRGVKSEGMLCSLAELGIMPELFPEAVTDGIFILPDDLALGEPVLKALKLEGGTIEFEITSNRPDCYSIEGLAREAAITYRHEFHLPEPEVKADGLNRTSDALKVTVAEPALCSRYCAVRIDKVKIEPSPLWMRRRLAMSGVRPINNIVDITNYVMLELGQPMHAFSADCIRGGEITVRRAAGQETFTTLDDKNYVLDDSMLVIADKAGAVALAGIMGGANSCINPGTDTVIFEAACFAPDSVRQTASALGIRTESSARFERIVDGWKTLRALKRACELVEKLGCGLVSSDFIDINNLPSTKPHIKLDFNRVNTFLGLQLATSEMIATLEAVGCNLTVDSGNLTADVVAPSFRPDLEGFADLAEEVARFHDYNNIPPTLLPAAETTVGGRSTKLNIKRLIAEIMISSGFYEAYTYSFMSAKEPDRLGLAPDSPLRKMLKIRYAPEDTSCLRTTPLPALLNIAHNNSSRAEESAGLFEIMRCYHPVDGQKLPNEREVVAAIVYDNTTAKDNGRLFYELKHIVEEISQQTGIKDVEFLSLAASSEVNAPAEAPCFHPYRSASLVVNRKSFGLIGYLHPDIAETYDLPRCTAVLLLDLATVVELHNFKRTQKPLPKYPAVTRDLAVVVDRSTPVGEIEKNIYAHSEDLLAELALFDVYEGKNLGHDKKSVAFSLKFRSQTGTLNDAVINPIMNRIIEALHETLHAELRQ</sequence>
<dbReference type="InterPro" id="IPR036690">
    <property type="entry name" value="Fdx_antiC-bd_sf"/>
</dbReference>
<evidence type="ECO:0000256" key="7">
    <source>
        <dbReference type="ARBA" id="ARBA00022723"/>
    </source>
</evidence>
<dbReference type="SMART" id="SM00896">
    <property type="entry name" value="FDX-ACB"/>
    <property type="match status" value="1"/>
</dbReference>
<dbReference type="SMART" id="SM00874">
    <property type="entry name" value="B5"/>
    <property type="match status" value="1"/>
</dbReference>
<organism evidence="20 21">
    <name type="scientific">Mageeibacillus indolicus</name>
    <dbReference type="NCBI Taxonomy" id="884684"/>
    <lineage>
        <taxon>Bacteria</taxon>
        <taxon>Bacillati</taxon>
        <taxon>Bacillota</taxon>
        <taxon>Clostridia</taxon>
        <taxon>Eubacteriales</taxon>
        <taxon>Oscillospiraceae</taxon>
        <taxon>Mageeibacillus</taxon>
    </lineage>
</organism>
<comment type="cofactor">
    <cofactor evidence="15">
        <name>Mg(2+)</name>
        <dbReference type="ChEBI" id="CHEBI:18420"/>
    </cofactor>
    <text evidence="15">Binds 2 magnesium ions per tetramer.</text>
</comment>
<evidence type="ECO:0000256" key="2">
    <source>
        <dbReference type="ARBA" id="ARBA00008653"/>
    </source>
</evidence>
<dbReference type="InterPro" id="IPR041616">
    <property type="entry name" value="PheRS_beta_core"/>
</dbReference>
<dbReference type="InterPro" id="IPR009061">
    <property type="entry name" value="DNA-bd_dom_put_sf"/>
</dbReference>
<dbReference type="GO" id="GO:0016740">
    <property type="term" value="F:transferase activity"/>
    <property type="evidence" value="ECO:0007669"/>
    <property type="project" value="UniProtKB-ARBA"/>
</dbReference>
<dbReference type="SUPFAM" id="SSF50249">
    <property type="entry name" value="Nucleic acid-binding proteins"/>
    <property type="match status" value="1"/>
</dbReference>
<name>A0A2J8B522_9FIRM</name>
<evidence type="ECO:0000259" key="19">
    <source>
        <dbReference type="PROSITE" id="PS51483"/>
    </source>
</evidence>
<evidence type="ECO:0000256" key="11">
    <source>
        <dbReference type="ARBA" id="ARBA00022884"/>
    </source>
</evidence>
<dbReference type="InterPro" id="IPR045060">
    <property type="entry name" value="Phe-tRNA-ligase_IIc_bsu"/>
</dbReference>
<evidence type="ECO:0000256" key="6">
    <source>
        <dbReference type="ARBA" id="ARBA00022598"/>
    </source>
</evidence>
<dbReference type="FunFam" id="3.30.70.380:FF:000001">
    <property type="entry name" value="Phenylalanine--tRNA ligase beta subunit"/>
    <property type="match status" value="1"/>
</dbReference>
<dbReference type="InterPro" id="IPR004532">
    <property type="entry name" value="Phe-tRNA-ligase_IIc_bsu_bact"/>
</dbReference>
<dbReference type="InterPro" id="IPR005121">
    <property type="entry name" value="Fdx_antiC-bd"/>
</dbReference>
<dbReference type="Gene3D" id="3.30.56.10">
    <property type="match status" value="2"/>
</dbReference>
<comment type="caution">
    <text evidence="20">The sequence shown here is derived from an EMBL/GenBank/DDBJ whole genome shotgun (WGS) entry which is preliminary data.</text>
</comment>
<dbReference type="Gene3D" id="3.30.930.10">
    <property type="entry name" value="Bira Bifunctional Protein, Domain 2"/>
    <property type="match status" value="1"/>
</dbReference>
<evidence type="ECO:0000256" key="3">
    <source>
        <dbReference type="ARBA" id="ARBA00011209"/>
    </source>
</evidence>
<keyword evidence="13 15" id="KW-0030">Aminoacyl-tRNA synthetase</keyword>
<dbReference type="AlphaFoldDB" id="A0A2J8B522"/>
<keyword evidence="7 15" id="KW-0479">Metal-binding</keyword>
<keyword evidence="8 15" id="KW-0547">Nucleotide-binding</keyword>
<dbReference type="FunFam" id="2.40.50.140:FF:000045">
    <property type="entry name" value="Phenylalanine--tRNA ligase beta subunit"/>
    <property type="match status" value="1"/>
</dbReference>
<feature type="domain" description="FDX-ACB" evidence="18">
    <location>
        <begin position="721"/>
        <end position="814"/>
    </location>
</feature>
<feature type="domain" description="B5" evidence="19">
    <location>
        <begin position="409"/>
        <end position="486"/>
    </location>
</feature>
<evidence type="ECO:0000256" key="9">
    <source>
        <dbReference type="ARBA" id="ARBA00022840"/>
    </source>
</evidence>
<reference evidence="21" key="1">
    <citation type="submission" date="2017-04" db="EMBL/GenBank/DDBJ databases">
        <authorList>
            <person name="Bumgarner R.E."/>
            <person name="Fredricks D.N."/>
            <person name="Srinivasan S."/>
        </authorList>
    </citation>
    <scope>NUCLEOTIDE SEQUENCE [LARGE SCALE GENOMIC DNA]</scope>
    <source>
        <strain evidence="21">KA00405</strain>
    </source>
</reference>
<dbReference type="CDD" id="cd00769">
    <property type="entry name" value="PheRS_beta_core"/>
    <property type="match status" value="1"/>
</dbReference>
<feature type="binding site" evidence="15">
    <location>
        <position position="470"/>
    </location>
    <ligand>
        <name>Mg(2+)</name>
        <dbReference type="ChEBI" id="CHEBI:18420"/>
        <note>shared with alpha subunit</note>
    </ligand>
</feature>
<feature type="binding site" evidence="15">
    <location>
        <position position="464"/>
    </location>
    <ligand>
        <name>Mg(2+)</name>
        <dbReference type="ChEBI" id="CHEBI:18420"/>
        <note>shared with alpha subunit</note>
    </ligand>
</feature>
<dbReference type="GO" id="GO:0000287">
    <property type="term" value="F:magnesium ion binding"/>
    <property type="evidence" value="ECO:0007669"/>
    <property type="project" value="UniProtKB-UniRule"/>
</dbReference>
<evidence type="ECO:0000256" key="13">
    <source>
        <dbReference type="ARBA" id="ARBA00023146"/>
    </source>
</evidence>
<keyword evidence="4 15" id="KW-0963">Cytoplasm</keyword>
<dbReference type="HAMAP" id="MF_00283">
    <property type="entry name" value="Phe_tRNA_synth_beta1"/>
    <property type="match status" value="1"/>
</dbReference>
<evidence type="ECO:0000256" key="1">
    <source>
        <dbReference type="ARBA" id="ARBA00004496"/>
    </source>
</evidence>
<dbReference type="Proteomes" id="UP000236394">
    <property type="component" value="Unassembled WGS sequence"/>
</dbReference>
<dbReference type="Gene3D" id="2.40.50.140">
    <property type="entry name" value="Nucleic acid-binding proteins"/>
    <property type="match status" value="1"/>
</dbReference>
<dbReference type="NCBIfam" id="TIGR00472">
    <property type="entry name" value="pheT_bact"/>
    <property type="match status" value="1"/>
</dbReference>
<dbReference type="Gene3D" id="3.50.40.10">
    <property type="entry name" value="Phenylalanyl-trna Synthetase, Chain B, domain 3"/>
    <property type="match status" value="1"/>
</dbReference>
<keyword evidence="12 15" id="KW-0648">Protein biosynthesis</keyword>
<dbReference type="EMBL" id="NBZD01000001">
    <property type="protein sequence ID" value="PNH19867.1"/>
    <property type="molecule type" value="Genomic_DNA"/>
</dbReference>
<accession>A0A2J8B522</accession>
<dbReference type="GO" id="GO:0006432">
    <property type="term" value="P:phenylalanyl-tRNA aminoacylation"/>
    <property type="evidence" value="ECO:0007669"/>
    <property type="project" value="UniProtKB-UniRule"/>
</dbReference>
<dbReference type="SMART" id="SM00873">
    <property type="entry name" value="B3_4"/>
    <property type="match status" value="1"/>
</dbReference>
<dbReference type="InterPro" id="IPR045864">
    <property type="entry name" value="aa-tRNA-synth_II/BPL/LPL"/>
</dbReference>
<dbReference type="PANTHER" id="PTHR10947:SF0">
    <property type="entry name" value="PHENYLALANINE--TRNA LIGASE BETA SUBUNIT"/>
    <property type="match status" value="1"/>
</dbReference>
<feature type="binding site" evidence="15">
    <location>
        <position position="473"/>
    </location>
    <ligand>
        <name>Mg(2+)</name>
        <dbReference type="ChEBI" id="CHEBI:18420"/>
        <note>shared with alpha subunit</note>
    </ligand>
</feature>
<dbReference type="PROSITE" id="PS50886">
    <property type="entry name" value="TRBD"/>
    <property type="match status" value="1"/>
</dbReference>
<evidence type="ECO:0000259" key="17">
    <source>
        <dbReference type="PROSITE" id="PS50886"/>
    </source>
</evidence>
<evidence type="ECO:0000313" key="21">
    <source>
        <dbReference type="Proteomes" id="UP000236394"/>
    </source>
</evidence>
<evidence type="ECO:0000256" key="4">
    <source>
        <dbReference type="ARBA" id="ARBA00022490"/>
    </source>
</evidence>
<keyword evidence="9 15" id="KW-0067">ATP-binding</keyword>
<dbReference type="Pfam" id="PF03147">
    <property type="entry name" value="FDX-ACB"/>
    <property type="match status" value="1"/>
</dbReference>
<dbReference type="SUPFAM" id="SSF56037">
    <property type="entry name" value="PheT/TilS domain"/>
    <property type="match status" value="1"/>
</dbReference>
<protein>
    <recommendedName>
        <fullName evidence="15">Phenylalanine--tRNA ligase beta subunit</fullName>
        <ecNumber evidence="15">6.1.1.20</ecNumber>
    </recommendedName>
    <alternativeName>
        <fullName evidence="15">Phenylalanyl-tRNA synthetase beta subunit</fullName>
        <shortName evidence="15">PheRS</shortName>
    </alternativeName>
</protein>
<evidence type="ECO:0000256" key="10">
    <source>
        <dbReference type="ARBA" id="ARBA00022842"/>
    </source>
</evidence>
<dbReference type="InterPro" id="IPR012340">
    <property type="entry name" value="NA-bd_OB-fold"/>
</dbReference>
<dbReference type="Pfam" id="PF01588">
    <property type="entry name" value="tRNA_bind"/>
    <property type="match status" value="1"/>
</dbReference>
<keyword evidence="11 16" id="KW-0694">RNA-binding</keyword>
<dbReference type="GO" id="GO:0140096">
    <property type="term" value="F:catalytic activity, acting on a protein"/>
    <property type="evidence" value="ECO:0007669"/>
    <property type="project" value="UniProtKB-ARBA"/>
</dbReference>
<keyword evidence="5 16" id="KW-0820">tRNA-binding</keyword>
<dbReference type="GO" id="GO:0005524">
    <property type="term" value="F:ATP binding"/>
    <property type="evidence" value="ECO:0007669"/>
    <property type="project" value="UniProtKB-UniRule"/>
</dbReference>
<dbReference type="SUPFAM" id="SSF55681">
    <property type="entry name" value="Class II aaRS and biotin synthetases"/>
    <property type="match status" value="1"/>
</dbReference>
<evidence type="ECO:0000256" key="8">
    <source>
        <dbReference type="ARBA" id="ARBA00022741"/>
    </source>
</evidence>
<feature type="domain" description="TRNA-binding" evidence="17">
    <location>
        <begin position="39"/>
        <end position="154"/>
    </location>
</feature>
<dbReference type="RefSeq" id="WP_102892361.1">
    <property type="nucleotide sequence ID" value="NZ_NBZD01000001.1"/>
</dbReference>
<dbReference type="Gene3D" id="3.30.70.380">
    <property type="entry name" value="Ferrodoxin-fold anticodon-binding domain"/>
    <property type="match status" value="1"/>
</dbReference>
<evidence type="ECO:0000256" key="16">
    <source>
        <dbReference type="PROSITE-ProRule" id="PRU00209"/>
    </source>
</evidence>
<dbReference type="EC" id="6.1.1.20" evidence="15"/>
<dbReference type="GO" id="GO:0000049">
    <property type="term" value="F:tRNA binding"/>
    <property type="evidence" value="ECO:0007669"/>
    <property type="project" value="UniProtKB-UniRule"/>
</dbReference>
<dbReference type="InterPro" id="IPR033714">
    <property type="entry name" value="tRNA_bind_bactPheRS"/>
</dbReference>
<comment type="subcellular location">
    <subcellularLocation>
        <location evidence="1 15">Cytoplasm</location>
    </subcellularLocation>
</comment>
<evidence type="ECO:0000256" key="12">
    <source>
        <dbReference type="ARBA" id="ARBA00022917"/>
    </source>
</evidence>
<dbReference type="CDD" id="cd02796">
    <property type="entry name" value="tRNA_bind_bactPheRS"/>
    <property type="match status" value="1"/>
</dbReference>
<dbReference type="GO" id="GO:0004826">
    <property type="term" value="F:phenylalanine-tRNA ligase activity"/>
    <property type="evidence" value="ECO:0007669"/>
    <property type="project" value="UniProtKB-UniRule"/>
</dbReference>
<evidence type="ECO:0000256" key="14">
    <source>
        <dbReference type="ARBA" id="ARBA00049255"/>
    </source>
</evidence>
<evidence type="ECO:0000259" key="18">
    <source>
        <dbReference type="PROSITE" id="PS51447"/>
    </source>
</evidence>
<dbReference type="InterPro" id="IPR005146">
    <property type="entry name" value="B3/B4_tRNA-bd"/>
</dbReference>
<dbReference type="Pfam" id="PF03484">
    <property type="entry name" value="B5"/>
    <property type="match status" value="1"/>
</dbReference>
<evidence type="ECO:0000256" key="15">
    <source>
        <dbReference type="HAMAP-Rule" id="MF_00283"/>
    </source>
</evidence>
<dbReference type="SUPFAM" id="SSF46955">
    <property type="entry name" value="Putative DNA-binding domain"/>
    <property type="match status" value="1"/>
</dbReference>
<dbReference type="GO" id="GO:0009328">
    <property type="term" value="C:phenylalanine-tRNA ligase complex"/>
    <property type="evidence" value="ECO:0007669"/>
    <property type="project" value="TreeGrafter"/>
</dbReference>
<dbReference type="Pfam" id="PF03483">
    <property type="entry name" value="B3_4"/>
    <property type="match status" value="1"/>
</dbReference>
<proteinExistence type="inferred from homology"/>
<dbReference type="Pfam" id="PF17759">
    <property type="entry name" value="tRNA_synthFbeta"/>
    <property type="match status" value="1"/>
</dbReference>
<comment type="catalytic activity">
    <reaction evidence="14 15">
        <text>tRNA(Phe) + L-phenylalanine + ATP = L-phenylalanyl-tRNA(Phe) + AMP + diphosphate + H(+)</text>
        <dbReference type="Rhea" id="RHEA:19413"/>
        <dbReference type="Rhea" id="RHEA-COMP:9668"/>
        <dbReference type="Rhea" id="RHEA-COMP:9699"/>
        <dbReference type="ChEBI" id="CHEBI:15378"/>
        <dbReference type="ChEBI" id="CHEBI:30616"/>
        <dbReference type="ChEBI" id="CHEBI:33019"/>
        <dbReference type="ChEBI" id="CHEBI:58095"/>
        <dbReference type="ChEBI" id="CHEBI:78442"/>
        <dbReference type="ChEBI" id="CHEBI:78531"/>
        <dbReference type="ChEBI" id="CHEBI:456215"/>
        <dbReference type="EC" id="6.1.1.20"/>
    </reaction>
</comment>
<dbReference type="PROSITE" id="PS51483">
    <property type="entry name" value="B5"/>
    <property type="match status" value="1"/>
</dbReference>
<dbReference type="PROSITE" id="PS51447">
    <property type="entry name" value="FDX_ACB"/>
    <property type="match status" value="1"/>
</dbReference>
<evidence type="ECO:0000313" key="20">
    <source>
        <dbReference type="EMBL" id="PNH19867.1"/>
    </source>
</evidence>
<keyword evidence="6 15" id="KW-0436">Ligase</keyword>
<dbReference type="InterPro" id="IPR005147">
    <property type="entry name" value="tRNA_synthase_B5-dom"/>
</dbReference>
<comment type="similarity">
    <text evidence="2 15">Belongs to the phenylalanyl-tRNA synthetase beta subunit family. Type 1 subfamily.</text>
</comment>
<dbReference type="SUPFAM" id="SSF54991">
    <property type="entry name" value="Anticodon-binding domain of PheRS"/>
    <property type="match status" value="1"/>
</dbReference>
<evidence type="ECO:0000256" key="5">
    <source>
        <dbReference type="ARBA" id="ARBA00022555"/>
    </source>
</evidence>
<keyword evidence="10 15" id="KW-0460">Magnesium</keyword>
<gene>
    <name evidence="15" type="primary">pheT</name>
    <name evidence="20" type="ORF">B7R76_03065</name>
</gene>
<dbReference type="InterPro" id="IPR002547">
    <property type="entry name" value="tRNA-bd_dom"/>
</dbReference>
<dbReference type="PANTHER" id="PTHR10947">
    <property type="entry name" value="PHENYLALANYL-TRNA SYNTHETASE BETA CHAIN AND LEUCINE-RICH REPEAT-CONTAINING PROTEIN 47"/>
    <property type="match status" value="1"/>
</dbReference>
<feature type="binding site" evidence="15">
    <location>
        <position position="474"/>
    </location>
    <ligand>
        <name>Mg(2+)</name>
        <dbReference type="ChEBI" id="CHEBI:18420"/>
        <note>shared with alpha subunit</note>
    </ligand>
</feature>